<feature type="region of interest" description="Disordered" evidence="1">
    <location>
        <begin position="1"/>
        <end position="103"/>
    </location>
</feature>
<dbReference type="PANTHER" id="PTHR42345">
    <property type="entry name" value="TPR_REGION DOMAIN-CONTAINING PROTEIN"/>
    <property type="match status" value="1"/>
</dbReference>
<proteinExistence type="predicted"/>
<evidence type="ECO:0000256" key="1">
    <source>
        <dbReference type="SAM" id="MobiDB-lite"/>
    </source>
</evidence>
<dbReference type="OrthoDB" id="6493944at2759"/>
<organism evidence="2 3">
    <name type="scientific">Coniochaeta ligniaria NRRL 30616</name>
    <dbReference type="NCBI Taxonomy" id="1408157"/>
    <lineage>
        <taxon>Eukaryota</taxon>
        <taxon>Fungi</taxon>
        <taxon>Dikarya</taxon>
        <taxon>Ascomycota</taxon>
        <taxon>Pezizomycotina</taxon>
        <taxon>Sordariomycetes</taxon>
        <taxon>Sordariomycetidae</taxon>
        <taxon>Coniochaetales</taxon>
        <taxon>Coniochaetaceae</taxon>
        <taxon>Coniochaeta</taxon>
    </lineage>
</organism>
<accession>A0A1J7JII3</accession>
<dbReference type="InParanoid" id="A0A1J7JII3"/>
<feature type="compositionally biased region" description="Basic and acidic residues" evidence="1">
    <location>
        <begin position="74"/>
        <end position="85"/>
    </location>
</feature>
<name>A0A1J7JII3_9PEZI</name>
<dbReference type="PANTHER" id="PTHR42345:SF1">
    <property type="entry name" value="VTC DOMAIN-CONTAINING PROTEIN"/>
    <property type="match status" value="1"/>
</dbReference>
<dbReference type="Proteomes" id="UP000182658">
    <property type="component" value="Unassembled WGS sequence"/>
</dbReference>
<gene>
    <name evidence="2" type="ORF">CONLIGDRAFT_429578</name>
</gene>
<protein>
    <recommendedName>
        <fullName evidence="4">VTC domain-containing protein</fullName>
    </recommendedName>
</protein>
<reference evidence="2 3" key="1">
    <citation type="submission" date="2016-10" db="EMBL/GenBank/DDBJ databases">
        <title>Draft genome sequence of Coniochaeta ligniaria NRRL30616, a lignocellulolytic fungus for bioabatement of inhibitors in plant biomass hydrolysates.</title>
        <authorList>
            <consortium name="DOE Joint Genome Institute"/>
            <person name="Jimenez D.J."/>
            <person name="Hector R.E."/>
            <person name="Riley R."/>
            <person name="Sun H."/>
            <person name="Grigoriev I.V."/>
            <person name="Van Elsas J.D."/>
            <person name="Nichols N.N."/>
        </authorList>
    </citation>
    <scope>NUCLEOTIDE SEQUENCE [LARGE SCALE GENOMIC DNA]</scope>
    <source>
        <strain evidence="2 3">NRRL 30616</strain>
    </source>
</reference>
<evidence type="ECO:0000313" key="3">
    <source>
        <dbReference type="Proteomes" id="UP000182658"/>
    </source>
</evidence>
<sequence length="770" mass="86091">MSEEKERKGFWGLFRSKSSAIRNGKLGKEPPRRFSEGGRRRSELPPPAREHDRDPVTSSRRRPRRADQGAAKGKGRELPNRRQHESGPLTEWPPSGMSSREELSLGQAMELISRGVPAFRGRKRPVPHVSDNYYALFASAAGNKGDDIDVANQHDAMSGLMTLRLLGPGPAVYPWETLEQPSYSFYFGNRPGTITINQWAALSSVIPPSIALRDPGVAPREVELDQILERIKELERGLEDDDEELLYRNLYRRFLRDPDKLFSPHKTLDKQITDLILVLSAPTWIDFTIPRNQIVTRFIFDTDAENHKAYVNFFHQLLLSMELDLRINSQQHLPESKEKLLSQIPPTIQWSLALARRWRDYVRIESYGKTADALHLRFKLKRRQVRMLKRFAQMMKWPNLADTLDVLKRRDQDSTLDLVSSHAMAFFAGLVLPGPTFPFLIMNSLIDMDPDPATDDLALLTHLQPSCGFQYRNSYTYWSASSIVGKVLAPTCHSVAGWVGPARPTQDLKRSQIARIRTRRPRQRLTPEDVASMAERSDPLGPPAEVFPLKEYELVTPDNDSSSDGYPVDTVRIELLGLKPCADKVAEPGPTWFDASVQFAIDGVSWPVRLAFDVNFIAAWPCSDGPHPLFFDYAWTAVKADEVVAIRHWNGSFGAGHGKSSATLGAYASARSSPAVVVGGSSKHSGQGNGKVVDAKGSEYDDEERVLVVEAFGVPDNEVLARAWCAHWGLNAIVADVGKTCMACAIREAYAATLTVVILVDDEQDSNADD</sequence>
<feature type="region of interest" description="Disordered" evidence="1">
    <location>
        <begin position="519"/>
        <end position="538"/>
    </location>
</feature>
<dbReference type="EMBL" id="KV875099">
    <property type="protein sequence ID" value="OIW27426.1"/>
    <property type="molecule type" value="Genomic_DNA"/>
</dbReference>
<evidence type="ECO:0008006" key="4">
    <source>
        <dbReference type="Google" id="ProtNLM"/>
    </source>
</evidence>
<dbReference type="STRING" id="1408157.A0A1J7JII3"/>
<keyword evidence="3" id="KW-1185">Reference proteome</keyword>
<dbReference type="AlphaFoldDB" id="A0A1J7JII3"/>
<feature type="compositionally biased region" description="Basic and acidic residues" evidence="1">
    <location>
        <begin position="26"/>
        <end position="55"/>
    </location>
</feature>
<evidence type="ECO:0000313" key="2">
    <source>
        <dbReference type="EMBL" id="OIW27426.1"/>
    </source>
</evidence>